<evidence type="ECO:0000313" key="3">
    <source>
        <dbReference type="Proteomes" id="UP001215280"/>
    </source>
</evidence>
<name>A0AAD7IB19_9AGAR</name>
<sequence>MASKSPGRPHALWDPRLRPYPEDEEVWQSEPIKTFFSELHSSEIRTRSSHENWDVLRSELLGDEAVGDEWAEFALDYLVFCLGGGILAKNAAEALDLTWTVVFDVLFLAKNFAAFNDPPAEFCWAEDLEQRNTYAVDLDPGDHESDWEDASDEDDRDPDYDPDYEHEDDRMTGLPQEDLDYPPVRNFIQSTTLQCSAVIPKALPRDSSNSVLDCSELPDKWIRNINVFFWPLVNPILVYLCLPLSTLCLPG</sequence>
<dbReference type="AlphaFoldDB" id="A0AAD7IB19"/>
<accession>A0AAD7IB19</accession>
<keyword evidence="3" id="KW-1185">Reference proteome</keyword>
<evidence type="ECO:0000256" key="1">
    <source>
        <dbReference type="SAM" id="MobiDB-lite"/>
    </source>
</evidence>
<proteinExistence type="predicted"/>
<reference evidence="2" key="1">
    <citation type="submission" date="2023-03" db="EMBL/GenBank/DDBJ databases">
        <title>Massive genome expansion in bonnet fungi (Mycena s.s.) driven by repeated elements and novel gene families across ecological guilds.</title>
        <authorList>
            <consortium name="Lawrence Berkeley National Laboratory"/>
            <person name="Harder C.B."/>
            <person name="Miyauchi S."/>
            <person name="Viragh M."/>
            <person name="Kuo A."/>
            <person name="Thoen E."/>
            <person name="Andreopoulos B."/>
            <person name="Lu D."/>
            <person name="Skrede I."/>
            <person name="Drula E."/>
            <person name="Henrissat B."/>
            <person name="Morin E."/>
            <person name="Kohler A."/>
            <person name="Barry K."/>
            <person name="LaButti K."/>
            <person name="Morin E."/>
            <person name="Salamov A."/>
            <person name="Lipzen A."/>
            <person name="Mereny Z."/>
            <person name="Hegedus B."/>
            <person name="Baldrian P."/>
            <person name="Stursova M."/>
            <person name="Weitz H."/>
            <person name="Taylor A."/>
            <person name="Grigoriev I.V."/>
            <person name="Nagy L.G."/>
            <person name="Martin F."/>
            <person name="Kauserud H."/>
        </authorList>
    </citation>
    <scope>NUCLEOTIDE SEQUENCE</scope>
    <source>
        <strain evidence="2">CBHHK188m</strain>
    </source>
</reference>
<dbReference type="Proteomes" id="UP001215280">
    <property type="component" value="Unassembled WGS sequence"/>
</dbReference>
<dbReference type="EMBL" id="JARJLG010000134">
    <property type="protein sequence ID" value="KAJ7739048.1"/>
    <property type="molecule type" value="Genomic_DNA"/>
</dbReference>
<protein>
    <submittedName>
        <fullName evidence="2">Uncharacterized protein</fullName>
    </submittedName>
</protein>
<feature type="compositionally biased region" description="Acidic residues" evidence="1">
    <location>
        <begin position="145"/>
        <end position="166"/>
    </location>
</feature>
<gene>
    <name evidence="2" type="ORF">DFH07DRAFT_965866</name>
</gene>
<evidence type="ECO:0000313" key="2">
    <source>
        <dbReference type="EMBL" id="KAJ7739048.1"/>
    </source>
</evidence>
<feature type="region of interest" description="Disordered" evidence="1">
    <location>
        <begin position="136"/>
        <end position="175"/>
    </location>
</feature>
<organism evidence="2 3">
    <name type="scientific">Mycena maculata</name>
    <dbReference type="NCBI Taxonomy" id="230809"/>
    <lineage>
        <taxon>Eukaryota</taxon>
        <taxon>Fungi</taxon>
        <taxon>Dikarya</taxon>
        <taxon>Basidiomycota</taxon>
        <taxon>Agaricomycotina</taxon>
        <taxon>Agaricomycetes</taxon>
        <taxon>Agaricomycetidae</taxon>
        <taxon>Agaricales</taxon>
        <taxon>Marasmiineae</taxon>
        <taxon>Mycenaceae</taxon>
        <taxon>Mycena</taxon>
    </lineage>
</organism>
<comment type="caution">
    <text evidence="2">The sequence shown here is derived from an EMBL/GenBank/DDBJ whole genome shotgun (WGS) entry which is preliminary data.</text>
</comment>